<feature type="domain" description="Type II secretion system protein GspF" evidence="7">
    <location>
        <begin position="187"/>
        <end position="315"/>
    </location>
</feature>
<gene>
    <name evidence="8" type="ORF">SAMN04488045_3484</name>
</gene>
<feature type="transmembrane region" description="Helical" evidence="6">
    <location>
        <begin position="137"/>
        <end position="162"/>
    </location>
</feature>
<feature type="transmembrane region" description="Helical" evidence="6">
    <location>
        <begin position="300"/>
        <end position="323"/>
    </location>
</feature>
<sequence length="329" mass="36036">MTQLAFLQGMSASTVLPYGIGAGALLIFFALVTFVTNRDAAAARIEAAAKTKIDRRDRGFLQSPTTAPKGLMKTLLPSDEAERTKLQKQLAQAGYSGRNALRDFTLIRAMLGFGLPSTLLVMIMLSRMPELQAPLPVLIWLGSLTSMQVFQLLTITVAIGFFGPVRWLSSRVAERKQRIEEGFPNALDLMQISVESGLGFDAAMTRVGNELAEVSPDIAFEFLSVQRQVQAGRAREAALRDMADRTGVETVRAFANVVQQSMQFGTGMSEALITYAEELRETRELRAQEMANKLPVKMSAVLASLMLPALILLTVGPVLIRYIRFFGGD</sequence>
<name>A0A1H6BDU9_9RHOB</name>
<feature type="transmembrane region" description="Helical" evidence="6">
    <location>
        <begin position="106"/>
        <end position="125"/>
    </location>
</feature>
<evidence type="ECO:0000256" key="1">
    <source>
        <dbReference type="ARBA" id="ARBA00004651"/>
    </source>
</evidence>
<evidence type="ECO:0000256" key="5">
    <source>
        <dbReference type="ARBA" id="ARBA00023136"/>
    </source>
</evidence>
<keyword evidence="4 6" id="KW-1133">Transmembrane helix</keyword>
<dbReference type="InterPro" id="IPR018076">
    <property type="entry name" value="T2SS_GspF_dom"/>
</dbReference>
<organism evidence="8 9">
    <name type="scientific">Thalassococcus halodurans</name>
    <dbReference type="NCBI Taxonomy" id="373675"/>
    <lineage>
        <taxon>Bacteria</taxon>
        <taxon>Pseudomonadati</taxon>
        <taxon>Pseudomonadota</taxon>
        <taxon>Alphaproteobacteria</taxon>
        <taxon>Rhodobacterales</taxon>
        <taxon>Roseobacteraceae</taxon>
        <taxon>Thalassococcus</taxon>
    </lineage>
</organism>
<evidence type="ECO:0000256" key="4">
    <source>
        <dbReference type="ARBA" id="ARBA00022989"/>
    </source>
</evidence>
<reference evidence="8 9" key="1">
    <citation type="submission" date="2016-10" db="EMBL/GenBank/DDBJ databases">
        <authorList>
            <person name="de Groot N.N."/>
        </authorList>
    </citation>
    <scope>NUCLEOTIDE SEQUENCE [LARGE SCALE GENOMIC DNA]</scope>
    <source>
        <strain evidence="8 9">DSM 26915</strain>
    </source>
</reference>
<accession>A0A1H6BDU9</accession>
<dbReference type="PANTHER" id="PTHR35007">
    <property type="entry name" value="INTEGRAL MEMBRANE PROTEIN-RELATED"/>
    <property type="match status" value="1"/>
</dbReference>
<evidence type="ECO:0000256" key="2">
    <source>
        <dbReference type="ARBA" id="ARBA00022475"/>
    </source>
</evidence>
<evidence type="ECO:0000256" key="6">
    <source>
        <dbReference type="SAM" id="Phobius"/>
    </source>
</evidence>
<proteinExistence type="predicted"/>
<dbReference type="PANTHER" id="PTHR35007:SF2">
    <property type="entry name" value="PILUS ASSEMBLE PROTEIN"/>
    <property type="match status" value="1"/>
</dbReference>
<dbReference type="EMBL" id="FNUZ01000007">
    <property type="protein sequence ID" value="SEG58991.1"/>
    <property type="molecule type" value="Genomic_DNA"/>
</dbReference>
<keyword evidence="2" id="KW-1003">Cell membrane</keyword>
<comment type="subcellular location">
    <subcellularLocation>
        <location evidence="1">Cell membrane</location>
        <topology evidence="1">Multi-pass membrane protein</topology>
    </subcellularLocation>
</comment>
<feature type="transmembrane region" description="Helical" evidence="6">
    <location>
        <begin position="15"/>
        <end position="35"/>
    </location>
</feature>
<dbReference type="GO" id="GO:0005886">
    <property type="term" value="C:plasma membrane"/>
    <property type="evidence" value="ECO:0007669"/>
    <property type="project" value="UniProtKB-SubCell"/>
</dbReference>
<keyword evidence="9" id="KW-1185">Reference proteome</keyword>
<evidence type="ECO:0000259" key="7">
    <source>
        <dbReference type="Pfam" id="PF00482"/>
    </source>
</evidence>
<protein>
    <submittedName>
        <fullName evidence="8">Tight adherence protein C</fullName>
    </submittedName>
</protein>
<dbReference type="OrthoDB" id="9810662at2"/>
<dbReference type="AlphaFoldDB" id="A0A1H6BDU9"/>
<dbReference type="Pfam" id="PF00482">
    <property type="entry name" value="T2SSF"/>
    <property type="match status" value="1"/>
</dbReference>
<evidence type="ECO:0000313" key="8">
    <source>
        <dbReference type="EMBL" id="SEG58991.1"/>
    </source>
</evidence>
<keyword evidence="3 6" id="KW-0812">Transmembrane</keyword>
<dbReference type="RefSeq" id="WP_103911630.1">
    <property type="nucleotide sequence ID" value="NZ_FNUZ01000007.1"/>
</dbReference>
<dbReference type="Proteomes" id="UP000236752">
    <property type="component" value="Unassembled WGS sequence"/>
</dbReference>
<evidence type="ECO:0000256" key="3">
    <source>
        <dbReference type="ARBA" id="ARBA00022692"/>
    </source>
</evidence>
<evidence type="ECO:0000313" key="9">
    <source>
        <dbReference type="Proteomes" id="UP000236752"/>
    </source>
</evidence>
<keyword evidence="5 6" id="KW-0472">Membrane</keyword>